<feature type="compositionally biased region" description="Basic and acidic residues" evidence="5">
    <location>
        <begin position="172"/>
        <end position="181"/>
    </location>
</feature>
<dbReference type="AlphaFoldDB" id="G0U6M3"/>
<keyword evidence="2 4" id="KW-0863">Zinc-finger</keyword>
<evidence type="ECO:0000259" key="6">
    <source>
        <dbReference type="PROSITE" id="PS50199"/>
    </source>
</evidence>
<dbReference type="VEuPathDB" id="TriTrypDB:TvY486_1005780"/>
<dbReference type="PROSITE" id="PS01358">
    <property type="entry name" value="ZF_RANBP2_1"/>
    <property type="match status" value="5"/>
</dbReference>
<proteinExistence type="predicted"/>
<protein>
    <recommendedName>
        <fullName evidence="6">RanBP2-type domain-containing protein</fullName>
    </recommendedName>
</protein>
<dbReference type="InterPro" id="IPR001876">
    <property type="entry name" value="Znf_RanBP2"/>
</dbReference>
<accession>G0U6M3</accession>
<dbReference type="InterPro" id="IPR036443">
    <property type="entry name" value="Znf_RanBP2_sf"/>
</dbReference>
<feature type="domain" description="RanBP2-type" evidence="6">
    <location>
        <begin position="368"/>
        <end position="400"/>
    </location>
</feature>
<dbReference type="GO" id="GO:0003729">
    <property type="term" value="F:mRNA binding"/>
    <property type="evidence" value="ECO:0007669"/>
    <property type="project" value="TreeGrafter"/>
</dbReference>
<dbReference type="Pfam" id="PF00641">
    <property type="entry name" value="Zn_ribbon_RanBP"/>
    <property type="match status" value="1"/>
</dbReference>
<evidence type="ECO:0000256" key="3">
    <source>
        <dbReference type="ARBA" id="ARBA00022833"/>
    </source>
</evidence>
<organism evidence="7">
    <name type="scientific">Trypanosoma vivax (strain Y486)</name>
    <dbReference type="NCBI Taxonomy" id="1055687"/>
    <lineage>
        <taxon>Eukaryota</taxon>
        <taxon>Discoba</taxon>
        <taxon>Euglenozoa</taxon>
        <taxon>Kinetoplastea</taxon>
        <taxon>Metakinetoplastina</taxon>
        <taxon>Trypanosomatida</taxon>
        <taxon>Trypanosomatidae</taxon>
        <taxon>Trypanosoma</taxon>
        <taxon>Duttonella</taxon>
    </lineage>
</organism>
<gene>
    <name evidence="7" type="ORF">TVY486_1005780</name>
</gene>
<dbReference type="PANTHER" id="PTHR23111">
    <property type="entry name" value="ZINC FINGER PROTEIN"/>
    <property type="match status" value="1"/>
</dbReference>
<sequence length="532" mass="58814">MTRAVTAAIPSGLACRWRVIGNASCACTTVSRVTTHVCRAALCMGSVSYSSSTSVLLQSWAQRTNRVWMCIKEECRHVSVHGATHCEACGEAKPNLKGWLCTECNSRNHQGVKKCSKCGSSWANSSEFWMCIACEKNNRIDDLDDNSRCGFCGYDMAPMTMTESEALRIQHERSERLREAQEQFDSLSARDADEQFGDETAGASNLPKELQQPIPVVQRPALNIPEVKPFSPMPLESSHSRILKKPRPSSLLHTTNGPPGFDWMCRQPTCGAINSGDEENCSGCGARIEPSEWECCHCGAMNHMSRAKCFNCHITISVSWVCPACNAKTSIYDRNCRQCDQMRPPTEPKDARTVQQQCLSSHRGARGRSPFRQDWHCAECQGLNFASRTACFQCGASRSTADAAFSTGAGHDGAPNPALSHNNWFCRHCQASNFRTRTSCWQCGRASSESDATSFSEESSVPRFEKEGFQENSDASAAEGQVNVWSKKSEEWTCGKCFSKNFKNRQECHKCGAAKTVAVAPRRAMVRKPVKI</sequence>
<feature type="domain" description="RanBP2-type" evidence="6">
    <location>
        <begin position="488"/>
        <end position="517"/>
    </location>
</feature>
<dbReference type="PANTHER" id="PTHR23111:SF100">
    <property type="entry name" value="RANBP2-TYPE DOMAIN-CONTAINING PROTEIN"/>
    <property type="match status" value="1"/>
</dbReference>
<feature type="domain" description="RanBP2-type" evidence="6">
    <location>
        <begin position="93"/>
        <end position="124"/>
    </location>
</feature>
<dbReference type="PROSITE" id="PS50199">
    <property type="entry name" value="ZF_RANBP2_2"/>
    <property type="match status" value="5"/>
</dbReference>
<evidence type="ECO:0000256" key="2">
    <source>
        <dbReference type="ARBA" id="ARBA00022771"/>
    </source>
</evidence>
<keyword evidence="1" id="KW-0479">Metal-binding</keyword>
<evidence type="ECO:0000256" key="4">
    <source>
        <dbReference type="PROSITE-ProRule" id="PRU00322"/>
    </source>
</evidence>
<evidence type="ECO:0000313" key="7">
    <source>
        <dbReference type="EMBL" id="CCC51527.1"/>
    </source>
</evidence>
<reference evidence="7" key="1">
    <citation type="journal article" date="2012" name="Proc. Natl. Acad. Sci. U.S.A.">
        <title>Antigenic diversity is generated by distinct evolutionary mechanisms in African trypanosome species.</title>
        <authorList>
            <person name="Jackson A.P."/>
            <person name="Berry A."/>
            <person name="Aslett M."/>
            <person name="Allison H.C."/>
            <person name="Burton P."/>
            <person name="Vavrova-Anderson J."/>
            <person name="Brown R."/>
            <person name="Browne H."/>
            <person name="Corton N."/>
            <person name="Hauser H."/>
            <person name="Gamble J."/>
            <person name="Gilderthorp R."/>
            <person name="Marcello L."/>
            <person name="McQuillan J."/>
            <person name="Otto T.D."/>
            <person name="Quail M.A."/>
            <person name="Sanders M.J."/>
            <person name="van Tonder A."/>
            <person name="Ginger M.L."/>
            <person name="Field M.C."/>
            <person name="Barry J.D."/>
            <person name="Hertz-Fowler C."/>
            <person name="Berriman M."/>
        </authorList>
    </citation>
    <scope>NUCLEOTIDE SEQUENCE</scope>
    <source>
        <strain evidence="7">Y486</strain>
    </source>
</reference>
<feature type="domain" description="RanBP2-type" evidence="6">
    <location>
        <begin position="289"/>
        <end position="312"/>
    </location>
</feature>
<evidence type="ECO:0000256" key="1">
    <source>
        <dbReference type="ARBA" id="ARBA00022723"/>
    </source>
</evidence>
<dbReference type="PROSITE" id="PS51257">
    <property type="entry name" value="PROKAR_LIPOPROTEIN"/>
    <property type="match status" value="1"/>
</dbReference>
<name>G0U6M3_TRYVY</name>
<dbReference type="SMART" id="SM00547">
    <property type="entry name" value="ZnF_RBZ"/>
    <property type="match status" value="7"/>
</dbReference>
<dbReference type="EMBL" id="HE573026">
    <property type="protein sequence ID" value="CCC51527.1"/>
    <property type="molecule type" value="Genomic_DNA"/>
</dbReference>
<evidence type="ECO:0000256" key="5">
    <source>
        <dbReference type="SAM" id="MobiDB-lite"/>
    </source>
</evidence>
<dbReference type="Gene3D" id="4.10.1060.10">
    <property type="entry name" value="Zinc finger, RanBP2-type"/>
    <property type="match status" value="2"/>
</dbReference>
<dbReference type="GO" id="GO:0008270">
    <property type="term" value="F:zinc ion binding"/>
    <property type="evidence" value="ECO:0007669"/>
    <property type="project" value="UniProtKB-KW"/>
</dbReference>
<dbReference type="SUPFAM" id="SSF90209">
    <property type="entry name" value="Ran binding protein zinc finger-like"/>
    <property type="match status" value="2"/>
</dbReference>
<keyword evidence="3" id="KW-0862">Zinc</keyword>
<feature type="region of interest" description="Disordered" evidence="5">
    <location>
        <begin position="172"/>
        <end position="191"/>
    </location>
</feature>
<feature type="domain" description="RanBP2-type" evidence="6">
    <location>
        <begin position="258"/>
        <end position="290"/>
    </location>
</feature>